<dbReference type="OrthoDB" id="7027649at2"/>
<feature type="region of interest" description="Disordered" evidence="1">
    <location>
        <begin position="42"/>
        <end position="73"/>
    </location>
</feature>
<evidence type="ECO:0000313" key="2">
    <source>
        <dbReference type="EMBL" id="ALZ84490.1"/>
    </source>
</evidence>
<organism evidence="2 3">
    <name type="scientific">Pseudomonas oryzihabitans</name>
    <dbReference type="NCBI Taxonomy" id="47885"/>
    <lineage>
        <taxon>Bacteria</taxon>
        <taxon>Pseudomonadati</taxon>
        <taxon>Pseudomonadota</taxon>
        <taxon>Gammaproteobacteria</taxon>
        <taxon>Pseudomonadales</taxon>
        <taxon>Pseudomonadaceae</taxon>
        <taxon>Pseudomonas</taxon>
    </lineage>
</organism>
<accession>A0A0U4HF80</accession>
<dbReference type="AlphaFoldDB" id="A0A0U4HF80"/>
<dbReference type="EMBL" id="CP013987">
    <property type="protein sequence ID" value="ALZ84490.1"/>
    <property type="molecule type" value="Genomic_DNA"/>
</dbReference>
<dbReference type="KEGG" id="por:APT59_09855"/>
<protein>
    <submittedName>
        <fullName evidence="2">Uncharacterized protein</fullName>
    </submittedName>
</protein>
<dbReference type="RefSeq" id="WP_059314682.1">
    <property type="nucleotide sequence ID" value="NZ_CP013987.1"/>
</dbReference>
<dbReference type="Proteomes" id="UP000064137">
    <property type="component" value="Chromosome"/>
</dbReference>
<evidence type="ECO:0000256" key="1">
    <source>
        <dbReference type="SAM" id="MobiDB-lite"/>
    </source>
</evidence>
<gene>
    <name evidence="2" type="ORF">APT59_09855</name>
</gene>
<name>A0A0U4HF80_9PSED</name>
<sequence length="73" mass="8450">MMFTEAEMTEARRLAYDQGFCRGSGMDPKVQHTEAYIHFREQELAQPVKRERKAPAPRRPIGDWLGDGEGRDQ</sequence>
<evidence type="ECO:0000313" key="3">
    <source>
        <dbReference type="Proteomes" id="UP000064137"/>
    </source>
</evidence>
<reference evidence="2 3" key="1">
    <citation type="submission" date="2016-01" db="EMBL/GenBank/DDBJ databases">
        <title>Annotation of Pseudomonas oryzihabitans USDA-ARS-USMARC-56511.</title>
        <authorList>
            <person name="Harhay G.P."/>
            <person name="Harhay D.M."/>
            <person name="Smith T.P.L."/>
            <person name="Bono J.L."/>
            <person name="Heaton M.P."/>
            <person name="Clawson M.L."/>
            <person name="Chitko-Mckown C.G."/>
            <person name="Capik S.F."/>
            <person name="DeDonder K.D."/>
            <person name="Apley M.D."/>
            <person name="Lubbers B.V."/>
            <person name="White B.J."/>
            <person name="Larson R.L."/>
        </authorList>
    </citation>
    <scope>NUCLEOTIDE SEQUENCE [LARGE SCALE GENOMIC DNA]</scope>
    <source>
        <strain evidence="2 3">USDA-ARS-USMARC-56511</strain>
    </source>
</reference>
<proteinExistence type="predicted"/>